<sequence length="111" mass="12427">MEELNRANSFVIIERGFTRVSSNSRRRKRKDEHVFFQFAQIILSQGSSLKLYKMKSEGGSQLQQQMFFIGDSDLVAMIVAGSDEMTLASDSGIIRIIFSISLTTSAIEGRA</sequence>
<name>A0A9Q0QSL6_9MAGN</name>
<proteinExistence type="predicted"/>
<accession>A0A9Q0QSL6</accession>
<gene>
    <name evidence="1" type="ORF">NE237_003431</name>
</gene>
<evidence type="ECO:0000313" key="2">
    <source>
        <dbReference type="Proteomes" id="UP001141806"/>
    </source>
</evidence>
<dbReference type="AlphaFoldDB" id="A0A9Q0QSL6"/>
<protein>
    <submittedName>
        <fullName evidence="1">Uncharacterized protein</fullName>
    </submittedName>
</protein>
<dbReference type="EMBL" id="JAMYWD010000005">
    <property type="protein sequence ID" value="KAJ4970332.1"/>
    <property type="molecule type" value="Genomic_DNA"/>
</dbReference>
<comment type="caution">
    <text evidence="1">The sequence shown here is derived from an EMBL/GenBank/DDBJ whole genome shotgun (WGS) entry which is preliminary data.</text>
</comment>
<dbReference type="Proteomes" id="UP001141806">
    <property type="component" value="Unassembled WGS sequence"/>
</dbReference>
<organism evidence="1 2">
    <name type="scientific">Protea cynaroides</name>
    <dbReference type="NCBI Taxonomy" id="273540"/>
    <lineage>
        <taxon>Eukaryota</taxon>
        <taxon>Viridiplantae</taxon>
        <taxon>Streptophyta</taxon>
        <taxon>Embryophyta</taxon>
        <taxon>Tracheophyta</taxon>
        <taxon>Spermatophyta</taxon>
        <taxon>Magnoliopsida</taxon>
        <taxon>Proteales</taxon>
        <taxon>Proteaceae</taxon>
        <taxon>Protea</taxon>
    </lineage>
</organism>
<reference evidence="1" key="1">
    <citation type="journal article" date="2023" name="Plant J.">
        <title>The genome of the king protea, Protea cynaroides.</title>
        <authorList>
            <person name="Chang J."/>
            <person name="Duong T.A."/>
            <person name="Schoeman C."/>
            <person name="Ma X."/>
            <person name="Roodt D."/>
            <person name="Barker N."/>
            <person name="Li Z."/>
            <person name="Van de Peer Y."/>
            <person name="Mizrachi E."/>
        </authorList>
    </citation>
    <scope>NUCLEOTIDE SEQUENCE</scope>
    <source>
        <tissue evidence="1">Young leaves</tissue>
    </source>
</reference>
<keyword evidence="2" id="KW-1185">Reference proteome</keyword>
<evidence type="ECO:0000313" key="1">
    <source>
        <dbReference type="EMBL" id="KAJ4970332.1"/>
    </source>
</evidence>